<proteinExistence type="predicted"/>
<feature type="region of interest" description="Disordered" evidence="1">
    <location>
        <begin position="165"/>
        <end position="188"/>
    </location>
</feature>
<keyword evidence="2" id="KW-0732">Signal</keyword>
<accession>A0A5C4W146</accession>
<dbReference type="Proteomes" id="UP000313231">
    <property type="component" value="Unassembled WGS sequence"/>
</dbReference>
<protein>
    <recommendedName>
        <fullName evidence="5">CHRD domain-containing protein</fullName>
    </recommendedName>
</protein>
<keyword evidence="4" id="KW-1185">Reference proteome</keyword>
<name>A0A5C4W146_9ACTN</name>
<evidence type="ECO:0000256" key="2">
    <source>
        <dbReference type="SAM" id="SignalP"/>
    </source>
</evidence>
<gene>
    <name evidence="3" type="ORF">FHP29_08315</name>
</gene>
<feature type="chain" id="PRO_5039340995" description="CHRD domain-containing protein" evidence="2">
    <location>
        <begin position="18"/>
        <end position="198"/>
    </location>
</feature>
<dbReference type="EMBL" id="VDMP01000021">
    <property type="protein sequence ID" value="TNM41964.1"/>
    <property type="molecule type" value="Genomic_DNA"/>
</dbReference>
<organism evidence="3 4">
    <name type="scientific">Nocardioides albidus</name>
    <dbReference type="NCBI Taxonomy" id="1517589"/>
    <lineage>
        <taxon>Bacteria</taxon>
        <taxon>Bacillati</taxon>
        <taxon>Actinomycetota</taxon>
        <taxon>Actinomycetes</taxon>
        <taxon>Propionibacteriales</taxon>
        <taxon>Nocardioidaceae</taxon>
        <taxon>Nocardioides</taxon>
    </lineage>
</organism>
<evidence type="ECO:0000313" key="4">
    <source>
        <dbReference type="Proteomes" id="UP000313231"/>
    </source>
</evidence>
<comment type="caution">
    <text evidence="3">The sequence shown here is derived from an EMBL/GenBank/DDBJ whole genome shotgun (WGS) entry which is preliminary data.</text>
</comment>
<evidence type="ECO:0000256" key="1">
    <source>
        <dbReference type="SAM" id="MobiDB-lite"/>
    </source>
</evidence>
<sequence>MRTTIVVGLALACPVLAAAGSAGSAGAAAQGSAPTGAYSADLAPVNHGGSGHVELDLLGTRLAVSLTASGIDDGVHVAHIHGIRQAQAECPALGRDVDGNGLVDLVEGLPDYGPVVRTLSNGTSDRGTDLQYERTFKLLDNGDAIASLGRLDQYAVVVHGVDIDGDGRATDPDVQHDGSDPDDNEVSMPALCGVISPD</sequence>
<dbReference type="OrthoDB" id="2991218at2"/>
<evidence type="ECO:0008006" key="5">
    <source>
        <dbReference type="Google" id="ProtNLM"/>
    </source>
</evidence>
<evidence type="ECO:0000313" key="3">
    <source>
        <dbReference type="EMBL" id="TNM41964.1"/>
    </source>
</evidence>
<reference evidence="3 4" key="1">
    <citation type="journal article" date="2016" name="Int. J. Syst. Evol. Microbiol.">
        <title>Nocardioides albidus sp. nov., an actinobacterium isolated from garden soil.</title>
        <authorList>
            <person name="Singh H."/>
            <person name="Du J."/>
            <person name="Trinh H."/>
            <person name="Won K."/>
            <person name="Yang J.E."/>
            <person name="Yin C."/>
            <person name="Kook M."/>
            <person name="Yi T.H."/>
        </authorList>
    </citation>
    <scope>NUCLEOTIDE SEQUENCE [LARGE SCALE GENOMIC DNA]</scope>
    <source>
        <strain evidence="3 4">CCTCC AB 2015297</strain>
    </source>
</reference>
<feature type="signal peptide" evidence="2">
    <location>
        <begin position="1"/>
        <end position="17"/>
    </location>
</feature>
<dbReference type="RefSeq" id="WP_139622404.1">
    <property type="nucleotide sequence ID" value="NZ_VDMP01000021.1"/>
</dbReference>
<feature type="compositionally biased region" description="Basic and acidic residues" evidence="1">
    <location>
        <begin position="165"/>
        <end position="179"/>
    </location>
</feature>
<dbReference type="AlphaFoldDB" id="A0A5C4W146"/>